<accession>A0ABS0QHS2</accession>
<protein>
    <submittedName>
        <fullName evidence="3">RNA-binding protein</fullName>
    </submittedName>
</protein>
<reference evidence="3 4" key="1">
    <citation type="submission" date="2020-12" db="EMBL/GenBank/DDBJ databases">
        <title>WGS of Thermoactinomyces spp.</title>
        <authorList>
            <person name="Cheng K."/>
        </authorList>
    </citation>
    <scope>NUCLEOTIDE SEQUENCE [LARGE SCALE GENOMIC DNA]</scope>
    <source>
        <strain evidence="4">CICC 10650\ACCC 41061</strain>
    </source>
</reference>
<keyword evidence="4" id="KW-1185">Reference proteome</keyword>
<keyword evidence="1" id="KW-0694">RNA-binding</keyword>
<evidence type="ECO:0000259" key="2">
    <source>
        <dbReference type="SMART" id="SM00363"/>
    </source>
</evidence>
<feature type="domain" description="RNA-binding S4" evidence="2">
    <location>
        <begin position="176"/>
        <end position="233"/>
    </location>
</feature>
<dbReference type="InterPro" id="IPR002942">
    <property type="entry name" value="S4_RNA-bd"/>
</dbReference>
<dbReference type="Pfam" id="PF01479">
    <property type="entry name" value="S4"/>
    <property type="match status" value="1"/>
</dbReference>
<dbReference type="InterPro" id="IPR036986">
    <property type="entry name" value="S4_RNA-bd_sf"/>
</dbReference>
<organism evidence="3 4">
    <name type="scientific">Thermoactinomyces vulgaris</name>
    <dbReference type="NCBI Taxonomy" id="2026"/>
    <lineage>
        <taxon>Bacteria</taxon>
        <taxon>Bacillati</taxon>
        <taxon>Bacillota</taxon>
        <taxon>Bacilli</taxon>
        <taxon>Bacillales</taxon>
        <taxon>Thermoactinomycetaceae</taxon>
        <taxon>Thermoactinomyces</taxon>
    </lineage>
</organism>
<evidence type="ECO:0000256" key="1">
    <source>
        <dbReference type="PROSITE-ProRule" id="PRU00182"/>
    </source>
</evidence>
<dbReference type="InterPro" id="IPR040591">
    <property type="entry name" value="RqcP2_RBD"/>
</dbReference>
<dbReference type="PANTHER" id="PTHR13633:SF3">
    <property type="entry name" value="MITOCHONDRIAL TRANSCRIPTION RESCUE FACTOR 1"/>
    <property type="match status" value="1"/>
</dbReference>
<dbReference type="PROSITE" id="PS50889">
    <property type="entry name" value="S4"/>
    <property type="match status" value="1"/>
</dbReference>
<dbReference type="PANTHER" id="PTHR13633">
    <property type="entry name" value="MITOCHONDRIAL TRANSCRIPTION RESCUE FACTOR 1"/>
    <property type="match status" value="1"/>
</dbReference>
<name>A0ABS0QHS2_THEVU</name>
<dbReference type="Gene3D" id="3.10.290.10">
    <property type="entry name" value="RNA-binding S4 domain"/>
    <property type="match status" value="1"/>
</dbReference>
<dbReference type="Gene3D" id="3.30.1370.160">
    <property type="match status" value="1"/>
</dbReference>
<sequence>MHFRPEERPFVERSLDYVHRASDKNQFVVTPFLDPREQFILTSVVKREPALLFCLDGGYPEAERKRALIAPDYYGENPEWTDLVFYRLETKDSKELKHRDVLGALTGLGIKRNMLGDILPHAKGCDIIVAGEMAEYIFLGIGQVGRHRVSIRKINRAELTLPERNGKIRTASVASMRVDAVISEGYRVSRTKAASMVKSGKCKVNWKLVDQPDYPVAPGDLISLRGFGRLAVESIEGHSKKGRIWIKLSTYH</sequence>
<dbReference type="Gene3D" id="3.30.70.330">
    <property type="match status" value="1"/>
</dbReference>
<dbReference type="Pfam" id="PF21278">
    <property type="entry name" value="YlmH_1st"/>
    <property type="match status" value="1"/>
</dbReference>
<dbReference type="RefSeq" id="WP_049720286.1">
    <property type="nucleotide sequence ID" value="NZ_CP036487.1"/>
</dbReference>
<dbReference type="InterPro" id="IPR012677">
    <property type="entry name" value="Nucleotide-bd_a/b_plait_sf"/>
</dbReference>
<dbReference type="SMART" id="SM00363">
    <property type="entry name" value="S4"/>
    <property type="match status" value="1"/>
</dbReference>
<dbReference type="Pfam" id="PF17774">
    <property type="entry name" value="YlmH_RBD"/>
    <property type="match status" value="1"/>
</dbReference>
<proteinExistence type="predicted"/>
<dbReference type="CDD" id="cd00165">
    <property type="entry name" value="S4"/>
    <property type="match status" value="1"/>
</dbReference>
<dbReference type="EMBL" id="JAECVU010000004">
    <property type="protein sequence ID" value="MBH8588829.1"/>
    <property type="molecule type" value="Genomic_DNA"/>
</dbReference>
<dbReference type="Proteomes" id="UP000641910">
    <property type="component" value="Unassembled WGS sequence"/>
</dbReference>
<evidence type="ECO:0000313" key="3">
    <source>
        <dbReference type="EMBL" id="MBH8588829.1"/>
    </source>
</evidence>
<comment type="caution">
    <text evidence="3">The sequence shown here is derived from an EMBL/GenBank/DDBJ whole genome shotgun (WGS) entry which is preliminary data.</text>
</comment>
<gene>
    <name evidence="3" type="ORF">I8U22_08380</name>
</gene>
<dbReference type="SUPFAM" id="SSF55174">
    <property type="entry name" value="Alpha-L RNA-binding motif"/>
    <property type="match status" value="1"/>
</dbReference>
<dbReference type="InterPro" id="IPR048443">
    <property type="entry name" value="RqcP2_N"/>
</dbReference>
<evidence type="ECO:0000313" key="4">
    <source>
        <dbReference type="Proteomes" id="UP000641910"/>
    </source>
</evidence>